<evidence type="ECO:0008006" key="4">
    <source>
        <dbReference type="Google" id="ProtNLM"/>
    </source>
</evidence>
<gene>
    <name evidence="2" type="ORF">STH12_02871</name>
</gene>
<feature type="signal peptide" evidence="1">
    <location>
        <begin position="1"/>
        <end position="24"/>
    </location>
</feature>
<sequence length="189" mass="20924">MFTKTARFFIHCTLLAVLSAPGQAAEPLVIDFHGQDFIHRWSQAGQHEFTPEGQQDLAAWQEMITLNVRDEVTNEEALASLANGVLNVYQKHGQVIRTASVPRSDSQSAEHLAIAVMGSPEFIEAAFARFVFREGRGVIIVYSHRTYGDGANEAMVTWLQTNMTSSESRLMSWSALPDKASLDALPESK</sequence>
<evidence type="ECO:0000313" key="2">
    <source>
        <dbReference type="EMBL" id="AZQ11940.1"/>
    </source>
</evidence>
<proteinExistence type="predicted"/>
<feature type="chain" id="PRO_5046097835" description="DUF695 domain-containing protein" evidence="1">
    <location>
        <begin position="25"/>
        <end position="189"/>
    </location>
</feature>
<dbReference type="Proteomes" id="UP000278437">
    <property type="component" value="Chromosome"/>
</dbReference>
<evidence type="ECO:0000256" key="1">
    <source>
        <dbReference type="SAM" id="SignalP"/>
    </source>
</evidence>
<dbReference type="RefSeq" id="WP_126168156.1">
    <property type="nucleotide sequence ID" value="NZ_CP020373.1"/>
</dbReference>
<organism evidence="2 3">
    <name type="scientific">Shewanella khirikhana</name>
    <dbReference type="NCBI Taxonomy" id="1965282"/>
    <lineage>
        <taxon>Bacteria</taxon>
        <taxon>Pseudomonadati</taxon>
        <taxon>Pseudomonadota</taxon>
        <taxon>Gammaproteobacteria</taxon>
        <taxon>Alteromonadales</taxon>
        <taxon>Shewanellaceae</taxon>
        <taxon>Shewanella</taxon>
    </lineage>
</organism>
<reference evidence="3" key="1">
    <citation type="submission" date="2017-03" db="EMBL/GenBank/DDBJ databases">
        <title>Full genome sequence of a non-lethal Shewanella isolate that potentiates virulence of Vibio parahaemolyticus causing acute hepatopancreatic necrosis disease (AHPND) in shrimp.</title>
        <authorList>
            <person name="Prachumwat A."/>
            <person name="Sritunyalucksana K."/>
        </authorList>
    </citation>
    <scope>NUCLEOTIDE SEQUENCE [LARGE SCALE GENOMIC DNA]</scope>
    <source>
        <strain evidence="3">TH2012</strain>
    </source>
</reference>
<protein>
    <recommendedName>
        <fullName evidence="4">DUF695 domain-containing protein</fullName>
    </recommendedName>
</protein>
<name>A0ABM7DQH3_9GAMM</name>
<keyword evidence="1" id="KW-0732">Signal</keyword>
<keyword evidence="3" id="KW-1185">Reference proteome</keyword>
<evidence type="ECO:0000313" key="3">
    <source>
        <dbReference type="Proteomes" id="UP000278437"/>
    </source>
</evidence>
<dbReference type="EMBL" id="CP020373">
    <property type="protein sequence ID" value="AZQ11940.1"/>
    <property type="molecule type" value="Genomic_DNA"/>
</dbReference>
<accession>A0ABM7DQH3</accession>